<accession>A0A4U3KSH8</accession>
<name>A0A4U3KSH8_9BACT</name>
<evidence type="ECO:0000313" key="2">
    <source>
        <dbReference type="Proteomes" id="UP000305848"/>
    </source>
</evidence>
<keyword evidence="2" id="KW-1185">Reference proteome</keyword>
<dbReference type="AlphaFoldDB" id="A0A4U3KSH8"/>
<sequence length="73" mass="8268">MTLTTIKGIYENGEIKLEEKPDVTKPTQVIVTFMEEVKAGEKKPLRQAGFGKGTITYISPDFDEPLDDLKEYM</sequence>
<reference evidence="1 2" key="1">
    <citation type="submission" date="2019-05" db="EMBL/GenBank/DDBJ databases">
        <title>Panacibacter sp. strain 17mud1-8 Genome sequencing and assembly.</title>
        <authorList>
            <person name="Chhetri G."/>
        </authorList>
    </citation>
    <scope>NUCLEOTIDE SEQUENCE [LARGE SCALE GENOMIC DNA]</scope>
    <source>
        <strain evidence="1 2">17mud1-8</strain>
    </source>
</reference>
<gene>
    <name evidence="1" type="ORF">FC093_22575</name>
</gene>
<comment type="caution">
    <text evidence="1">The sequence shown here is derived from an EMBL/GenBank/DDBJ whole genome shotgun (WGS) entry which is preliminary data.</text>
</comment>
<dbReference type="Proteomes" id="UP000305848">
    <property type="component" value="Unassembled WGS sequence"/>
</dbReference>
<evidence type="ECO:0000313" key="1">
    <source>
        <dbReference type="EMBL" id="TKK64414.1"/>
    </source>
</evidence>
<proteinExistence type="predicted"/>
<protein>
    <submittedName>
        <fullName evidence="1">DUF2281 domain-containing protein</fullName>
    </submittedName>
</protein>
<dbReference type="OrthoDB" id="7064984at2"/>
<dbReference type="EMBL" id="SZQL01000034">
    <property type="protein sequence ID" value="TKK64414.1"/>
    <property type="molecule type" value="Genomic_DNA"/>
</dbReference>
<organism evidence="1 2">
    <name type="scientific">Ilyomonas limi</name>
    <dbReference type="NCBI Taxonomy" id="2575867"/>
    <lineage>
        <taxon>Bacteria</taxon>
        <taxon>Pseudomonadati</taxon>
        <taxon>Bacteroidota</taxon>
        <taxon>Chitinophagia</taxon>
        <taxon>Chitinophagales</taxon>
        <taxon>Chitinophagaceae</taxon>
        <taxon>Ilyomonas</taxon>
    </lineage>
</organism>